<proteinExistence type="predicted"/>
<protein>
    <submittedName>
        <fullName evidence="1">Polysaccharide biosynthesis C-terminal domain-containing protein</fullName>
    </submittedName>
</protein>
<dbReference type="EMBL" id="CP081303">
    <property type="protein sequence ID" value="QZE13780.1"/>
    <property type="molecule type" value="Genomic_DNA"/>
</dbReference>
<accession>A0AC61NDY5</accession>
<reference evidence="1" key="1">
    <citation type="submission" date="2021-08" db="EMBL/GenBank/DDBJ databases">
        <title>Novel anaerobic bacterium isolated from sea squirt in East Sea, Republic of Korea.</title>
        <authorList>
            <person name="Nguyen T.H."/>
            <person name="Li Z."/>
            <person name="Lee Y.-J."/>
            <person name="Ko J."/>
            <person name="Kim S.-G."/>
        </authorList>
    </citation>
    <scope>NUCLEOTIDE SEQUENCE</scope>
    <source>
        <strain evidence="1">KCTC 25031</strain>
    </source>
</reference>
<name>A0AC61NDY5_9BACT</name>
<evidence type="ECO:0000313" key="2">
    <source>
        <dbReference type="Proteomes" id="UP000826212"/>
    </source>
</evidence>
<gene>
    <name evidence="1" type="ORF">K4L44_14625</name>
</gene>
<evidence type="ECO:0000313" key="1">
    <source>
        <dbReference type="EMBL" id="QZE13780.1"/>
    </source>
</evidence>
<sequence>MGIIEKQTIKGSFWSFFGAFVAFLNVTILMPRLLSTSQVGLVNVLVAIATICAQFASLGMDAVTTRLFPYFRSKEYKHHGYPFLMLMVGVIGFFLWLFLMKVGVEQRLISHNEANSPLLVGYIHYVVPLVFFLLFFNAFDVLYRLLFNAVIGTFLKEVVVRVLNLILLFIYFCGILTFDQFLFIYVAILGVPLIAILYQLIKREGISFRPNLQFLTPKLTKEMRWVALFGIISGFSGIAIVNIDKYMVTSYLGLSQNGIYSIAFYFGTMVLLPARALKKIGASVISEAWRNNDIKLIEKTYQNSALYQYIMGAILYGGILINLKNIEQILPEEYSSGVLVIVIIGFSNLLEMISGQGAVLLANSHKYRVQAFFQLLLMVLVIVTNAQLIPILGIEGAAMATLISNLIVLLLRGVYIYRRWQVQPIQWKLIRVIFSSTCATALVLCIPYPLLTHWLGDIVVRSSIFLLLMGIANYKTIRRWWEEKRRG</sequence>
<keyword evidence="2" id="KW-1185">Reference proteome</keyword>
<dbReference type="Proteomes" id="UP000826212">
    <property type="component" value="Chromosome"/>
</dbReference>
<organism evidence="1 2">
    <name type="scientific">Halosquirtibacter laminarini</name>
    <dbReference type="NCBI Taxonomy" id="3374600"/>
    <lineage>
        <taxon>Bacteria</taxon>
        <taxon>Pseudomonadati</taxon>
        <taxon>Bacteroidota</taxon>
        <taxon>Bacteroidia</taxon>
        <taxon>Marinilabiliales</taxon>
        <taxon>Prolixibacteraceae</taxon>
        <taxon>Halosquirtibacter</taxon>
    </lineage>
</organism>